<protein>
    <submittedName>
        <fullName evidence="1">Uncharacterized protein</fullName>
    </submittedName>
</protein>
<comment type="caution">
    <text evidence="1">The sequence shown here is derived from an EMBL/GenBank/DDBJ whole genome shotgun (WGS) entry which is preliminary data.</text>
</comment>
<evidence type="ECO:0000313" key="1">
    <source>
        <dbReference type="EMBL" id="KAK9158456.1"/>
    </source>
</evidence>
<dbReference type="AlphaFoldDB" id="A0AAP0PZP6"/>
<gene>
    <name evidence="1" type="ORF">Scep_005030</name>
</gene>
<dbReference type="EMBL" id="JBBNAG010000002">
    <property type="protein sequence ID" value="KAK9158456.1"/>
    <property type="molecule type" value="Genomic_DNA"/>
</dbReference>
<reference evidence="1 2" key="1">
    <citation type="submission" date="2024-01" db="EMBL/GenBank/DDBJ databases">
        <title>Genome assemblies of Stephania.</title>
        <authorList>
            <person name="Yang L."/>
        </authorList>
    </citation>
    <scope>NUCLEOTIDE SEQUENCE [LARGE SCALE GENOMIC DNA]</scope>
    <source>
        <strain evidence="1">JXDWG</strain>
        <tissue evidence="1">Leaf</tissue>
    </source>
</reference>
<name>A0AAP0PZP6_9MAGN</name>
<accession>A0AAP0PZP6</accession>
<dbReference type="Proteomes" id="UP001419268">
    <property type="component" value="Unassembled WGS sequence"/>
</dbReference>
<keyword evidence="2" id="KW-1185">Reference proteome</keyword>
<proteinExistence type="predicted"/>
<evidence type="ECO:0000313" key="2">
    <source>
        <dbReference type="Proteomes" id="UP001419268"/>
    </source>
</evidence>
<organism evidence="1 2">
    <name type="scientific">Stephania cephalantha</name>
    <dbReference type="NCBI Taxonomy" id="152367"/>
    <lineage>
        <taxon>Eukaryota</taxon>
        <taxon>Viridiplantae</taxon>
        <taxon>Streptophyta</taxon>
        <taxon>Embryophyta</taxon>
        <taxon>Tracheophyta</taxon>
        <taxon>Spermatophyta</taxon>
        <taxon>Magnoliopsida</taxon>
        <taxon>Ranunculales</taxon>
        <taxon>Menispermaceae</taxon>
        <taxon>Menispermoideae</taxon>
        <taxon>Cissampelideae</taxon>
        <taxon>Stephania</taxon>
    </lineage>
</organism>
<sequence length="63" mass="7151">MQLQGEFISGTRFLVGRLRHPIASLLNYVSNNASKKYWLRSSSSSSALVVYADCFFPDFVFDI</sequence>